<dbReference type="InterPro" id="IPR010982">
    <property type="entry name" value="Lambda_DNA-bd_dom_sf"/>
</dbReference>
<dbReference type="SMART" id="SM00530">
    <property type="entry name" value="HTH_XRE"/>
    <property type="match status" value="1"/>
</dbReference>
<dbReference type="Gene3D" id="1.10.260.40">
    <property type="entry name" value="lambda repressor-like DNA-binding domains"/>
    <property type="match status" value="1"/>
</dbReference>
<organism evidence="2 3">
    <name type="scientific">Heyndrickxia ginsengihumi</name>
    <dbReference type="NCBI Taxonomy" id="363870"/>
    <lineage>
        <taxon>Bacteria</taxon>
        <taxon>Bacillati</taxon>
        <taxon>Bacillota</taxon>
        <taxon>Bacilli</taxon>
        <taxon>Bacillales</taxon>
        <taxon>Bacillaceae</taxon>
        <taxon>Heyndrickxia</taxon>
    </lineage>
</organism>
<keyword evidence="3" id="KW-1185">Reference proteome</keyword>
<accession>A0A6M0PB43</accession>
<protein>
    <submittedName>
        <fullName evidence="2">Helix-turn-helix transcriptional regulator</fullName>
    </submittedName>
</protein>
<feature type="domain" description="HTH cro/C1-type" evidence="1">
    <location>
        <begin position="34"/>
        <end position="68"/>
    </location>
</feature>
<dbReference type="Pfam" id="PF01381">
    <property type="entry name" value="HTH_3"/>
    <property type="match status" value="1"/>
</dbReference>
<name>A0A6M0PB43_9BACI</name>
<dbReference type="InterPro" id="IPR001387">
    <property type="entry name" value="Cro/C1-type_HTH"/>
</dbReference>
<proteinExistence type="predicted"/>
<dbReference type="AlphaFoldDB" id="A0A6M0PB43"/>
<reference evidence="2 3" key="1">
    <citation type="submission" date="2020-02" db="EMBL/GenBank/DDBJ databases">
        <authorList>
            <person name="Feng H."/>
        </authorList>
    </citation>
    <scope>NUCLEOTIDE SEQUENCE [LARGE SCALE GENOMIC DNA]</scope>
    <source>
        <strain evidence="2 3">Gsoil 114</strain>
    </source>
</reference>
<gene>
    <name evidence="2" type="ORF">G4D61_11230</name>
</gene>
<comment type="caution">
    <text evidence="2">The sequence shown here is derived from an EMBL/GenBank/DDBJ whole genome shotgun (WGS) entry which is preliminary data.</text>
</comment>
<dbReference type="EMBL" id="JAAIWK010000017">
    <property type="protein sequence ID" value="NEY20528.1"/>
    <property type="molecule type" value="Genomic_DNA"/>
</dbReference>
<dbReference type="GO" id="GO:0003677">
    <property type="term" value="F:DNA binding"/>
    <property type="evidence" value="ECO:0007669"/>
    <property type="project" value="InterPro"/>
</dbReference>
<sequence length="81" mass="9519">MKQRRDKLVLLRKSKEYLQKDVVDILDKKYNIIISDSYYGMIEQGKRTPSLTVALAISDIFQADPNEIFFGKKQQNVVLRR</sequence>
<dbReference type="CDD" id="cd00093">
    <property type="entry name" value="HTH_XRE"/>
    <property type="match status" value="1"/>
</dbReference>
<dbReference type="Proteomes" id="UP000476934">
    <property type="component" value="Unassembled WGS sequence"/>
</dbReference>
<dbReference type="RefSeq" id="WP_163173970.1">
    <property type="nucleotide sequence ID" value="NZ_JAAIWK010000017.1"/>
</dbReference>
<evidence type="ECO:0000313" key="3">
    <source>
        <dbReference type="Proteomes" id="UP000476934"/>
    </source>
</evidence>
<evidence type="ECO:0000259" key="1">
    <source>
        <dbReference type="PROSITE" id="PS50943"/>
    </source>
</evidence>
<evidence type="ECO:0000313" key="2">
    <source>
        <dbReference type="EMBL" id="NEY20528.1"/>
    </source>
</evidence>
<dbReference type="PROSITE" id="PS50943">
    <property type="entry name" value="HTH_CROC1"/>
    <property type="match status" value="1"/>
</dbReference>
<reference evidence="2 3" key="2">
    <citation type="submission" date="2020-03" db="EMBL/GenBank/DDBJ databases">
        <title>Bacillus aquiflavi sp. nov., isolated from yellow water of strong flavor Chinese baijiu in Yibin region of China.</title>
        <authorList>
            <person name="Xie J."/>
        </authorList>
    </citation>
    <scope>NUCLEOTIDE SEQUENCE [LARGE SCALE GENOMIC DNA]</scope>
    <source>
        <strain evidence="2 3">Gsoil 114</strain>
    </source>
</reference>
<dbReference type="SUPFAM" id="SSF47413">
    <property type="entry name" value="lambda repressor-like DNA-binding domains"/>
    <property type="match status" value="1"/>
</dbReference>